<name>A0ABY1NW10_9HYPH</name>
<evidence type="ECO:0000256" key="6">
    <source>
        <dbReference type="SAM" id="MobiDB-lite"/>
    </source>
</evidence>
<evidence type="ECO:0000259" key="7">
    <source>
        <dbReference type="PROSITE" id="PS50011"/>
    </source>
</evidence>
<dbReference type="Pfam" id="PF00069">
    <property type="entry name" value="Pkinase"/>
    <property type="match status" value="1"/>
</dbReference>
<keyword evidence="8" id="KW-0723">Serine/threonine-protein kinase</keyword>
<keyword evidence="9" id="KW-1185">Reference proteome</keyword>
<evidence type="ECO:0000256" key="4">
    <source>
        <dbReference type="ARBA" id="ARBA00022840"/>
    </source>
</evidence>
<evidence type="ECO:0000256" key="1">
    <source>
        <dbReference type="ARBA" id="ARBA00022679"/>
    </source>
</evidence>
<dbReference type="InterPro" id="IPR017441">
    <property type="entry name" value="Protein_kinase_ATP_BS"/>
</dbReference>
<dbReference type="Gene3D" id="1.10.510.10">
    <property type="entry name" value="Transferase(Phosphotransferase) domain 1"/>
    <property type="match status" value="1"/>
</dbReference>
<feature type="binding site" evidence="5">
    <location>
        <position position="211"/>
    </location>
    <ligand>
        <name>ATP</name>
        <dbReference type="ChEBI" id="CHEBI:30616"/>
    </ligand>
</feature>
<evidence type="ECO:0000313" key="9">
    <source>
        <dbReference type="Proteomes" id="UP001157914"/>
    </source>
</evidence>
<keyword evidence="3 8" id="KW-0418">Kinase</keyword>
<dbReference type="PANTHER" id="PTHR43289:SF6">
    <property type="entry name" value="SERINE_THREONINE-PROTEIN KINASE NEKL-3"/>
    <property type="match status" value="1"/>
</dbReference>
<dbReference type="PROSITE" id="PS50011">
    <property type="entry name" value="PROTEIN_KINASE_DOM"/>
    <property type="match status" value="1"/>
</dbReference>
<dbReference type="PROSITE" id="PS00107">
    <property type="entry name" value="PROTEIN_KINASE_ATP"/>
    <property type="match status" value="1"/>
</dbReference>
<comment type="caution">
    <text evidence="8">The sequence shown here is derived from an EMBL/GenBank/DDBJ whole genome shotgun (WGS) entry which is preliminary data.</text>
</comment>
<sequence length="438" mass="47387">METGRIPNDLAQIIRTQLPQGSHAVPDNEPPVKATPQGDADDLDEPTIPHAVVREEAPQNPGPNQSPYLPPLPYLTSPPAHAGDEMRERVDDVVLGSLVEGYKDFRKARESGEQNTPAEEDTGNLDQFLTGYKSARMRSDARRAASGHSRGAASLESLETGHRARADVGSILRDRFVLDEEIGRGAMGIVYSAVDRRRLEAGHDEPYVAIKLLNDTVRADVDALRQMEAEARKSQMLAHPNIANVYDFDRDRGEVFIVMELLQGTTLDRRLSAMVGRPLPGSEASTLLQGMCAALVYAHSKNVVHSDLKPGNVFAHKGAAKLLDFGLAAVTSGDASGSGLPSGLTPSYASPEMFENAPRDPRDDVFALGCIAYQVLSGRHPFGMMPIDDAVKNGARPDPLGDLEPGVWETIEAALAFQREARLPNAEAFQTGLFARSV</sequence>
<keyword evidence="1" id="KW-0808">Transferase</keyword>
<feature type="compositionally biased region" description="Low complexity" evidence="6">
    <location>
        <begin position="144"/>
        <end position="154"/>
    </location>
</feature>
<evidence type="ECO:0000313" key="8">
    <source>
        <dbReference type="EMBL" id="SMP19913.1"/>
    </source>
</evidence>
<feature type="domain" description="Protein kinase" evidence="7">
    <location>
        <begin position="176"/>
        <end position="434"/>
    </location>
</feature>
<dbReference type="SUPFAM" id="SSF56112">
    <property type="entry name" value="Protein kinase-like (PK-like)"/>
    <property type="match status" value="1"/>
</dbReference>
<keyword evidence="2 5" id="KW-0547">Nucleotide-binding</keyword>
<dbReference type="PANTHER" id="PTHR43289">
    <property type="entry name" value="MITOGEN-ACTIVATED PROTEIN KINASE KINASE KINASE 20-RELATED"/>
    <property type="match status" value="1"/>
</dbReference>
<evidence type="ECO:0000256" key="3">
    <source>
        <dbReference type="ARBA" id="ARBA00022777"/>
    </source>
</evidence>
<feature type="region of interest" description="Disordered" evidence="6">
    <location>
        <begin position="1"/>
        <end position="82"/>
    </location>
</feature>
<organism evidence="8 9">
    <name type="scientific">Roseibium denhamense</name>
    <dbReference type="NCBI Taxonomy" id="76305"/>
    <lineage>
        <taxon>Bacteria</taxon>
        <taxon>Pseudomonadati</taxon>
        <taxon>Pseudomonadota</taxon>
        <taxon>Alphaproteobacteria</taxon>
        <taxon>Hyphomicrobiales</taxon>
        <taxon>Stappiaceae</taxon>
        <taxon>Roseibium</taxon>
    </lineage>
</organism>
<dbReference type="Proteomes" id="UP001157914">
    <property type="component" value="Unassembled WGS sequence"/>
</dbReference>
<evidence type="ECO:0000256" key="2">
    <source>
        <dbReference type="ARBA" id="ARBA00022741"/>
    </source>
</evidence>
<dbReference type="InterPro" id="IPR011009">
    <property type="entry name" value="Kinase-like_dom_sf"/>
</dbReference>
<accession>A0ABY1NW10</accession>
<dbReference type="CDD" id="cd14014">
    <property type="entry name" value="STKc_PknB_like"/>
    <property type="match status" value="1"/>
</dbReference>
<reference evidence="8 9" key="1">
    <citation type="submission" date="2017-05" db="EMBL/GenBank/DDBJ databases">
        <authorList>
            <person name="Varghese N."/>
            <person name="Submissions S."/>
        </authorList>
    </citation>
    <scope>NUCLEOTIDE SEQUENCE [LARGE SCALE GENOMIC DNA]</scope>
    <source>
        <strain evidence="8 9">DSM 15949</strain>
    </source>
</reference>
<gene>
    <name evidence="8" type="ORF">SAMN06265374_2071</name>
</gene>
<dbReference type="GO" id="GO:0004674">
    <property type="term" value="F:protein serine/threonine kinase activity"/>
    <property type="evidence" value="ECO:0007669"/>
    <property type="project" value="UniProtKB-KW"/>
</dbReference>
<proteinExistence type="predicted"/>
<feature type="region of interest" description="Disordered" evidence="6">
    <location>
        <begin position="139"/>
        <end position="158"/>
    </location>
</feature>
<dbReference type="InterPro" id="IPR000719">
    <property type="entry name" value="Prot_kinase_dom"/>
</dbReference>
<dbReference type="Gene3D" id="3.30.200.20">
    <property type="entry name" value="Phosphorylase Kinase, domain 1"/>
    <property type="match status" value="1"/>
</dbReference>
<evidence type="ECO:0000256" key="5">
    <source>
        <dbReference type="PROSITE-ProRule" id="PRU10141"/>
    </source>
</evidence>
<protein>
    <submittedName>
        <fullName evidence="8">Serine/threonine protein kinase</fullName>
    </submittedName>
</protein>
<dbReference type="EMBL" id="FXTT01000002">
    <property type="protein sequence ID" value="SMP19913.1"/>
    <property type="molecule type" value="Genomic_DNA"/>
</dbReference>
<dbReference type="SMART" id="SM00220">
    <property type="entry name" value="S_TKc"/>
    <property type="match status" value="1"/>
</dbReference>
<keyword evidence="4 5" id="KW-0067">ATP-binding</keyword>